<evidence type="ECO:0000313" key="1">
    <source>
        <dbReference type="EMBL" id="GKV38679.1"/>
    </source>
</evidence>
<reference evidence="1 2" key="1">
    <citation type="journal article" date="2021" name="Commun. Biol.">
        <title>The genome of Shorea leprosula (Dipterocarpaceae) highlights the ecological relevance of drought in aseasonal tropical rainforests.</title>
        <authorList>
            <person name="Ng K.K.S."/>
            <person name="Kobayashi M.J."/>
            <person name="Fawcett J.A."/>
            <person name="Hatakeyama M."/>
            <person name="Paape T."/>
            <person name="Ng C.H."/>
            <person name="Ang C.C."/>
            <person name="Tnah L.H."/>
            <person name="Lee C.T."/>
            <person name="Nishiyama T."/>
            <person name="Sese J."/>
            <person name="O'Brien M.J."/>
            <person name="Copetti D."/>
            <person name="Mohd Noor M.I."/>
            <person name="Ong R.C."/>
            <person name="Putra M."/>
            <person name="Sireger I.Z."/>
            <person name="Indrioko S."/>
            <person name="Kosugi Y."/>
            <person name="Izuno A."/>
            <person name="Isagi Y."/>
            <person name="Lee S.L."/>
            <person name="Shimizu K.K."/>
        </authorList>
    </citation>
    <scope>NUCLEOTIDE SEQUENCE [LARGE SCALE GENOMIC DNA]</scope>
    <source>
        <strain evidence="1">214</strain>
    </source>
</reference>
<dbReference type="EMBL" id="BPVZ01000130">
    <property type="protein sequence ID" value="GKV38679.1"/>
    <property type="molecule type" value="Genomic_DNA"/>
</dbReference>
<dbReference type="PANTHER" id="PTHR46932:SF12">
    <property type="entry name" value="HEAVY METAL-ASSOCIATED ISOPRENYLATED PLANT PROTEIN 47"/>
    <property type="match status" value="1"/>
</dbReference>
<dbReference type="AlphaFoldDB" id="A0AAV5LPA6"/>
<proteinExistence type="predicted"/>
<dbReference type="PANTHER" id="PTHR46932">
    <property type="entry name" value="HEAVY METAL-ASSOCIATED ISOPRENYLATED PLANT PROTEIN 47"/>
    <property type="match status" value="1"/>
</dbReference>
<keyword evidence="2" id="KW-1185">Reference proteome</keyword>
<sequence length="131" mass="14567">MKQKIVIKVSMHCDKCRTKAMKIAAVADGRFTDHLSISVTSVAFQGEDRDRLLIEGDGVDAACLTESLRKKLCHATLETVEEIKPKEEKEEKKEEEEPAPCPIAYCHQPPFELVAMVPVSDPHPTSSCTIM</sequence>
<dbReference type="Proteomes" id="UP001054252">
    <property type="component" value="Unassembled WGS sequence"/>
</dbReference>
<protein>
    <submittedName>
        <fullName evidence="1">Uncharacterized protein</fullName>
    </submittedName>
</protein>
<comment type="caution">
    <text evidence="1">The sequence shown here is derived from an EMBL/GenBank/DDBJ whole genome shotgun (WGS) entry which is preliminary data.</text>
</comment>
<name>A0AAV5LPA6_9ROSI</name>
<organism evidence="1 2">
    <name type="scientific">Rubroshorea leprosula</name>
    <dbReference type="NCBI Taxonomy" id="152421"/>
    <lineage>
        <taxon>Eukaryota</taxon>
        <taxon>Viridiplantae</taxon>
        <taxon>Streptophyta</taxon>
        <taxon>Embryophyta</taxon>
        <taxon>Tracheophyta</taxon>
        <taxon>Spermatophyta</taxon>
        <taxon>Magnoliopsida</taxon>
        <taxon>eudicotyledons</taxon>
        <taxon>Gunneridae</taxon>
        <taxon>Pentapetalae</taxon>
        <taxon>rosids</taxon>
        <taxon>malvids</taxon>
        <taxon>Malvales</taxon>
        <taxon>Dipterocarpaceae</taxon>
        <taxon>Rubroshorea</taxon>
    </lineage>
</organism>
<accession>A0AAV5LPA6</accession>
<dbReference type="InterPro" id="IPR042885">
    <property type="entry name" value="HIPP47/16"/>
</dbReference>
<dbReference type="Gene3D" id="3.30.70.100">
    <property type="match status" value="1"/>
</dbReference>
<evidence type="ECO:0000313" key="2">
    <source>
        <dbReference type="Proteomes" id="UP001054252"/>
    </source>
</evidence>
<gene>
    <name evidence="1" type="ORF">SLEP1_g46568</name>
</gene>